<comment type="caution">
    <text evidence="1">The sequence shown here is derived from an EMBL/GenBank/DDBJ whole genome shotgun (WGS) entry which is preliminary data.</text>
</comment>
<gene>
    <name evidence="1" type="ORF">S06H3_42659</name>
</gene>
<protein>
    <submittedName>
        <fullName evidence="1">Uncharacterized protein</fullName>
    </submittedName>
</protein>
<proteinExistence type="predicted"/>
<name>X1PN86_9ZZZZ</name>
<sequence length="242" mass="27541">MSELKPECETCVMNTICTKYDKDEKKETGNCPYAEQPKCETCGGSEQVNEDELNVTEEVYDKLFPFSWVDGIRIFPCPECRKELLGCPDCAQQPKAGEFTKGLRQNVREFPDFPEHLRDLFEQDILKACDIIDRQDAQLTAANEEECETCVMNTICTKYDKDEKKETGNCPDYAEQQGHTDYDHKEWPYQIHARAKTHKELKEKVDCLMAGKGMEEMGFTPAEQPKAKTALNVEATIAGLNA</sequence>
<organism evidence="1">
    <name type="scientific">marine sediment metagenome</name>
    <dbReference type="NCBI Taxonomy" id="412755"/>
    <lineage>
        <taxon>unclassified sequences</taxon>
        <taxon>metagenomes</taxon>
        <taxon>ecological metagenomes</taxon>
    </lineage>
</organism>
<feature type="non-terminal residue" evidence="1">
    <location>
        <position position="242"/>
    </location>
</feature>
<reference evidence="1" key="1">
    <citation type="journal article" date="2014" name="Front. Microbiol.">
        <title>High frequency of phylogenetically diverse reductive dehalogenase-homologous genes in deep subseafloor sedimentary metagenomes.</title>
        <authorList>
            <person name="Kawai M."/>
            <person name="Futagami T."/>
            <person name="Toyoda A."/>
            <person name="Takaki Y."/>
            <person name="Nishi S."/>
            <person name="Hori S."/>
            <person name="Arai W."/>
            <person name="Tsubouchi T."/>
            <person name="Morono Y."/>
            <person name="Uchiyama I."/>
            <person name="Ito T."/>
            <person name="Fujiyama A."/>
            <person name="Inagaki F."/>
            <person name="Takami H."/>
        </authorList>
    </citation>
    <scope>NUCLEOTIDE SEQUENCE</scope>
    <source>
        <strain evidence="1">Expedition CK06-06</strain>
    </source>
</reference>
<dbReference type="AlphaFoldDB" id="X1PN86"/>
<dbReference type="EMBL" id="BARV01026401">
    <property type="protein sequence ID" value="GAI40495.1"/>
    <property type="molecule type" value="Genomic_DNA"/>
</dbReference>
<accession>X1PN86</accession>
<evidence type="ECO:0000313" key="1">
    <source>
        <dbReference type="EMBL" id="GAI40495.1"/>
    </source>
</evidence>